<feature type="transmembrane region" description="Helical" evidence="7">
    <location>
        <begin position="216"/>
        <end position="235"/>
    </location>
</feature>
<proteinExistence type="inferred from homology"/>
<feature type="transmembrane region" description="Helical" evidence="7">
    <location>
        <begin position="87"/>
        <end position="103"/>
    </location>
</feature>
<protein>
    <recommendedName>
        <fullName evidence="10">Permease</fullName>
    </recommendedName>
</protein>
<keyword evidence="3" id="KW-1003">Cell membrane</keyword>
<comment type="similarity">
    <text evidence="2">Belongs to the UPF0718 family.</text>
</comment>
<evidence type="ECO:0000256" key="5">
    <source>
        <dbReference type="ARBA" id="ARBA00022989"/>
    </source>
</evidence>
<evidence type="ECO:0000313" key="9">
    <source>
        <dbReference type="Proteomes" id="UP000199771"/>
    </source>
</evidence>
<feature type="transmembrane region" description="Helical" evidence="7">
    <location>
        <begin position="255"/>
        <end position="274"/>
    </location>
</feature>
<keyword evidence="4 7" id="KW-0812">Transmembrane</keyword>
<evidence type="ECO:0000256" key="4">
    <source>
        <dbReference type="ARBA" id="ARBA00022692"/>
    </source>
</evidence>
<dbReference type="GO" id="GO:0005886">
    <property type="term" value="C:plasma membrane"/>
    <property type="evidence" value="ECO:0007669"/>
    <property type="project" value="UniProtKB-SubCell"/>
</dbReference>
<evidence type="ECO:0000256" key="3">
    <source>
        <dbReference type="ARBA" id="ARBA00022475"/>
    </source>
</evidence>
<evidence type="ECO:0008006" key="10">
    <source>
        <dbReference type="Google" id="ProtNLM"/>
    </source>
</evidence>
<feature type="transmembrane region" description="Helical" evidence="7">
    <location>
        <begin position="348"/>
        <end position="366"/>
    </location>
</feature>
<evidence type="ECO:0000256" key="6">
    <source>
        <dbReference type="ARBA" id="ARBA00023136"/>
    </source>
</evidence>
<dbReference type="PANTHER" id="PTHR34184:SF4">
    <property type="entry name" value="UPF0718 PROTEIN YCGR"/>
    <property type="match status" value="1"/>
</dbReference>
<dbReference type="RefSeq" id="WP_091530887.1">
    <property type="nucleotide sequence ID" value="NZ_FOOC01000002.1"/>
</dbReference>
<feature type="transmembrane region" description="Helical" evidence="7">
    <location>
        <begin position="123"/>
        <end position="144"/>
    </location>
</feature>
<keyword evidence="5 7" id="KW-1133">Transmembrane helix</keyword>
<name>A0A1I2HJT6_9GAMM</name>
<evidence type="ECO:0000256" key="7">
    <source>
        <dbReference type="SAM" id="Phobius"/>
    </source>
</evidence>
<dbReference type="OrthoDB" id="9810876at2"/>
<organism evidence="8 9">
    <name type="scientific">Fontimonas thermophila</name>
    <dbReference type="NCBI Taxonomy" id="1076937"/>
    <lineage>
        <taxon>Bacteria</taxon>
        <taxon>Pseudomonadati</taxon>
        <taxon>Pseudomonadota</taxon>
        <taxon>Gammaproteobacteria</taxon>
        <taxon>Nevskiales</taxon>
        <taxon>Nevskiaceae</taxon>
        <taxon>Fontimonas</taxon>
    </lineage>
</organism>
<feature type="transmembrane region" description="Helical" evidence="7">
    <location>
        <begin position="506"/>
        <end position="527"/>
    </location>
</feature>
<dbReference type="InterPro" id="IPR005524">
    <property type="entry name" value="DUF318"/>
</dbReference>
<keyword evidence="6 7" id="KW-0472">Membrane</keyword>
<dbReference type="Proteomes" id="UP000199771">
    <property type="component" value="Unassembled WGS sequence"/>
</dbReference>
<dbReference type="PANTHER" id="PTHR34184">
    <property type="entry name" value="UPF0718 PROTEIN YCGR"/>
    <property type="match status" value="1"/>
</dbReference>
<dbReference type="AlphaFoldDB" id="A0A1I2HJT6"/>
<sequence>MSTTLLLATLAALLSGPLLYALAQRRPALLSFLDGFVLVSITGLVLIDVLPEALATGGLASVGFLAAGLLGPTLLEQGLARARRETHLLTLGLAIAGLVLHSVGDGTALSGSEHGSHGTALGLAVAIHSIPVGLVVWWLLYPVFGAPLPTLALLAMCAATLAGYVFGVSLGAWLGLQGWAWLQALIAGSILHVIFGRPHLDETAGHHAPIPPLEGFGNLAALATLAWIALAHAPVTPPAFFQRLLHLSLESAPALLLAYAAGGIIGGELPQRWLGWIRRGSYAVQALRGMAVGLPLPVCSCGVLPLYRSLIGRGVPLAAALAFLIATPEIGLTALFVSLPLLGLEMTLIRIAAAGVLAVAVAWLVVRCAGTPQALPHAPVNCPHCGTPASLPSSRPARVRRALRYGFVDLVDDTVAWILAGLVLAAAVLPYVGPLFQSGLPDTLEVILFALLGLPVYVCAAGATPLVAVLIAGGVSPGAGLAFLLTGPATNVSTFGVLHTLHGPRLALGFAACMTTGAVLIGLIVNAVVSDELIAQIPAAHRHSPALHEWVSLSILGLLYAAALLRKGARALVAGLFAVRHVAAT</sequence>
<evidence type="ECO:0000256" key="2">
    <source>
        <dbReference type="ARBA" id="ARBA00006386"/>
    </source>
</evidence>
<dbReference type="EMBL" id="FOOC01000002">
    <property type="protein sequence ID" value="SFF30424.1"/>
    <property type="molecule type" value="Genomic_DNA"/>
</dbReference>
<keyword evidence="9" id="KW-1185">Reference proteome</keyword>
<reference evidence="8 9" key="1">
    <citation type="submission" date="2016-10" db="EMBL/GenBank/DDBJ databases">
        <authorList>
            <person name="de Groot N.N."/>
        </authorList>
    </citation>
    <scope>NUCLEOTIDE SEQUENCE [LARGE SCALE GENOMIC DNA]</scope>
    <source>
        <strain evidence="8 9">DSM 23609</strain>
    </source>
</reference>
<feature type="transmembrane region" description="Helical" evidence="7">
    <location>
        <begin position="53"/>
        <end position="75"/>
    </location>
</feature>
<feature type="transmembrane region" description="Helical" evidence="7">
    <location>
        <begin position="415"/>
        <end position="436"/>
    </location>
</feature>
<dbReference type="InterPro" id="IPR052923">
    <property type="entry name" value="UPF0718"/>
</dbReference>
<comment type="subcellular location">
    <subcellularLocation>
        <location evidence="1">Cell membrane</location>
        <topology evidence="1">Multi-pass membrane protein</topology>
    </subcellularLocation>
</comment>
<gene>
    <name evidence="8" type="ORF">SAMN04488120_10239</name>
</gene>
<accession>A0A1I2HJT6</accession>
<feature type="transmembrane region" description="Helical" evidence="7">
    <location>
        <begin position="478"/>
        <end position="499"/>
    </location>
</feature>
<dbReference type="STRING" id="1076937.SAMN04488120_10239"/>
<dbReference type="Pfam" id="PF03773">
    <property type="entry name" value="ArsP_1"/>
    <property type="match status" value="1"/>
</dbReference>
<feature type="transmembrane region" description="Helical" evidence="7">
    <location>
        <begin position="319"/>
        <end position="341"/>
    </location>
</feature>
<evidence type="ECO:0000256" key="1">
    <source>
        <dbReference type="ARBA" id="ARBA00004651"/>
    </source>
</evidence>
<feature type="transmembrane region" description="Helical" evidence="7">
    <location>
        <begin position="286"/>
        <end position="307"/>
    </location>
</feature>
<evidence type="ECO:0000313" key="8">
    <source>
        <dbReference type="EMBL" id="SFF30424.1"/>
    </source>
</evidence>
<feature type="transmembrane region" description="Helical" evidence="7">
    <location>
        <begin position="448"/>
        <end position="472"/>
    </location>
</feature>
<feature type="transmembrane region" description="Helical" evidence="7">
    <location>
        <begin position="151"/>
        <end position="173"/>
    </location>
</feature>